<dbReference type="OrthoDB" id="10680873at2759"/>
<feature type="region of interest" description="Disordered" evidence="1">
    <location>
        <begin position="47"/>
        <end position="92"/>
    </location>
</feature>
<feature type="chain" id="PRO_5035164111" evidence="2">
    <location>
        <begin position="29"/>
        <end position="476"/>
    </location>
</feature>
<proteinExistence type="predicted"/>
<evidence type="ECO:0000313" key="4">
    <source>
        <dbReference type="Proteomes" id="UP000751190"/>
    </source>
</evidence>
<dbReference type="Proteomes" id="UP000751190">
    <property type="component" value="Unassembled WGS sequence"/>
</dbReference>
<protein>
    <submittedName>
        <fullName evidence="3">Uncharacterized protein</fullName>
    </submittedName>
</protein>
<evidence type="ECO:0000256" key="1">
    <source>
        <dbReference type="SAM" id="MobiDB-lite"/>
    </source>
</evidence>
<accession>A0A8J5Y004</accession>
<dbReference type="AlphaFoldDB" id="A0A8J5Y004"/>
<comment type="caution">
    <text evidence="3">The sequence shown here is derived from an EMBL/GenBank/DDBJ whole genome shotgun (WGS) entry which is preliminary data.</text>
</comment>
<gene>
    <name evidence="3" type="ORF">KFE25_013753</name>
</gene>
<organism evidence="3 4">
    <name type="scientific">Diacronema lutheri</name>
    <name type="common">Unicellular marine alga</name>
    <name type="synonym">Monochrysis lutheri</name>
    <dbReference type="NCBI Taxonomy" id="2081491"/>
    <lineage>
        <taxon>Eukaryota</taxon>
        <taxon>Haptista</taxon>
        <taxon>Haptophyta</taxon>
        <taxon>Pavlovophyceae</taxon>
        <taxon>Pavlovales</taxon>
        <taxon>Pavlovaceae</taxon>
        <taxon>Diacronema</taxon>
    </lineage>
</organism>
<feature type="signal peptide" evidence="2">
    <location>
        <begin position="1"/>
        <end position="28"/>
    </location>
</feature>
<reference evidence="3" key="1">
    <citation type="submission" date="2021-05" db="EMBL/GenBank/DDBJ databases">
        <title>The genome of the haptophyte Pavlova lutheri (Diacronema luteri, Pavlovales) - a model for lipid biosynthesis in eukaryotic algae.</title>
        <authorList>
            <person name="Hulatt C.J."/>
            <person name="Posewitz M.C."/>
        </authorList>
    </citation>
    <scope>NUCLEOTIDE SEQUENCE</scope>
    <source>
        <strain evidence="3">NIVA-4/92</strain>
    </source>
</reference>
<evidence type="ECO:0000313" key="3">
    <source>
        <dbReference type="EMBL" id="KAG8468670.1"/>
    </source>
</evidence>
<evidence type="ECO:0000256" key="2">
    <source>
        <dbReference type="SAM" id="SignalP"/>
    </source>
</evidence>
<sequence>MAPRESVARGVTLFLLALGDAPSAAASARTISACARTLSACARAPSRPHLRMRDERAPWRAGVGPPPPARADDPFDASRAPRFSGPKPEVSAVGASPERAVPAAFATLCLGAAVVALLPVGTALASMLASHPDGWGLLSAKLYVNGFHSRIYFEQFVSAGVDDAHVFVGAGLPQLSTLVASGLAGGFLATAASQLLKRAAPADDGEQPADEAGAMASGGALAAATAEDGAARASAAVWLLQVAVRAGAPSGQETHAVPGGAGAEGLATLLRHFGVAQKPSPRDLDVGAAGAPLPSPDGRDAPAQSAGTSAVAVGTTRRTSAAEACEALLRCAQAWEGARVLRVAAPPEPGGPQRALSRLVVEEQCRSAASALSVEPGARGADGGGGARAPSSADFLVVSVLVASGASLQVPNAVCSVRDARDALLEVAGALRGRADDVADAADFAAAVCADDGAALQVGGGARDALYLLYPSLCPL</sequence>
<keyword evidence="2" id="KW-0732">Signal</keyword>
<dbReference type="EMBL" id="JAGTXO010000004">
    <property type="protein sequence ID" value="KAG8468670.1"/>
    <property type="molecule type" value="Genomic_DNA"/>
</dbReference>
<feature type="region of interest" description="Disordered" evidence="1">
    <location>
        <begin position="278"/>
        <end position="305"/>
    </location>
</feature>
<keyword evidence="4" id="KW-1185">Reference proteome</keyword>
<name>A0A8J5Y004_DIALT</name>